<dbReference type="EMBL" id="KZ678130">
    <property type="protein sequence ID" value="PSN71717.1"/>
    <property type="molecule type" value="Genomic_DNA"/>
</dbReference>
<dbReference type="InterPro" id="IPR001509">
    <property type="entry name" value="Epimerase_deHydtase"/>
</dbReference>
<evidence type="ECO:0000259" key="1">
    <source>
        <dbReference type="Pfam" id="PF01370"/>
    </source>
</evidence>
<evidence type="ECO:0000313" key="2">
    <source>
        <dbReference type="EMBL" id="PSN71717.1"/>
    </source>
</evidence>
<protein>
    <submittedName>
        <fullName evidence="2">NAD(P)-binding protein</fullName>
    </submittedName>
</protein>
<dbReference type="Proteomes" id="UP000240883">
    <property type="component" value="Unassembled WGS sequence"/>
</dbReference>
<dbReference type="Gene3D" id="3.40.50.720">
    <property type="entry name" value="NAD(P)-binding Rossmann-like Domain"/>
    <property type="match status" value="1"/>
</dbReference>
<dbReference type="GO" id="GO:0004029">
    <property type="term" value="F:aldehyde dehydrogenase (NAD+) activity"/>
    <property type="evidence" value="ECO:0007669"/>
    <property type="project" value="TreeGrafter"/>
</dbReference>
<dbReference type="InterPro" id="IPR051783">
    <property type="entry name" value="NAD(P)-dependent_oxidoreduct"/>
</dbReference>
<dbReference type="AlphaFoldDB" id="A0A2T2P218"/>
<name>A0A2T2P218_CORCC</name>
<dbReference type="SUPFAM" id="SSF51735">
    <property type="entry name" value="NAD(P)-binding Rossmann-fold domains"/>
    <property type="match status" value="1"/>
</dbReference>
<dbReference type="PANTHER" id="PTHR48079:SF6">
    <property type="entry name" value="NAD(P)-BINDING DOMAIN-CONTAINING PROTEIN-RELATED"/>
    <property type="match status" value="1"/>
</dbReference>
<dbReference type="STRING" id="1448308.A0A2T2P218"/>
<dbReference type="PANTHER" id="PTHR48079">
    <property type="entry name" value="PROTEIN YEEZ"/>
    <property type="match status" value="1"/>
</dbReference>
<sequence>MQPNILVTGAAGYIGGSVIADFLSQNVIGKEYVTALVRTEAQQEVLSRLGIKVVRADLSDKEALTEAVLQNKINVVIHTASSMDPSYSLPLISALSKRKEQGEPETFFLHTSGYSAFFHHLGWPSTLNSDTGPVFPKIKELGDSFPLRRTDVTITEHGRACGVKTFIVMPPTVYGKGTGPGNTVSFPLRLLVTGLLKAGEVGKFSENKQHFVTHISDVVSLCARIIQNIRQGNALAHGEQGFYLAMEPFVYWHDVHERLAAALHARGLVGSPEVKTWRSYDEASEKMGFPPEFVQMLWDGTCTMAPSRSQAIGWRPTRDGSYFMESIEDDIDAVLEERNAGA</sequence>
<proteinExistence type="predicted"/>
<feature type="domain" description="NAD-dependent epimerase/dehydratase" evidence="1">
    <location>
        <begin position="5"/>
        <end position="82"/>
    </location>
</feature>
<accession>A0A2T2P218</accession>
<organism evidence="2 3">
    <name type="scientific">Corynespora cassiicola Philippines</name>
    <dbReference type="NCBI Taxonomy" id="1448308"/>
    <lineage>
        <taxon>Eukaryota</taxon>
        <taxon>Fungi</taxon>
        <taxon>Dikarya</taxon>
        <taxon>Ascomycota</taxon>
        <taxon>Pezizomycotina</taxon>
        <taxon>Dothideomycetes</taxon>
        <taxon>Pleosporomycetidae</taxon>
        <taxon>Pleosporales</taxon>
        <taxon>Corynesporascaceae</taxon>
        <taxon>Corynespora</taxon>
    </lineage>
</organism>
<dbReference type="Pfam" id="PF01370">
    <property type="entry name" value="Epimerase"/>
    <property type="match status" value="1"/>
</dbReference>
<gene>
    <name evidence="2" type="ORF">BS50DRAFT_657417</name>
</gene>
<reference evidence="2 3" key="1">
    <citation type="journal article" date="2018" name="Front. Microbiol.">
        <title>Genome-Wide Analysis of Corynespora cassiicola Leaf Fall Disease Putative Effectors.</title>
        <authorList>
            <person name="Lopez D."/>
            <person name="Ribeiro S."/>
            <person name="Label P."/>
            <person name="Fumanal B."/>
            <person name="Venisse J.S."/>
            <person name="Kohler A."/>
            <person name="de Oliveira R.R."/>
            <person name="Labutti K."/>
            <person name="Lipzen A."/>
            <person name="Lail K."/>
            <person name="Bauer D."/>
            <person name="Ohm R.A."/>
            <person name="Barry K.W."/>
            <person name="Spatafora J."/>
            <person name="Grigoriev I.V."/>
            <person name="Martin F.M."/>
            <person name="Pujade-Renaud V."/>
        </authorList>
    </citation>
    <scope>NUCLEOTIDE SEQUENCE [LARGE SCALE GENOMIC DNA]</scope>
    <source>
        <strain evidence="2 3">Philippines</strain>
    </source>
</reference>
<evidence type="ECO:0000313" key="3">
    <source>
        <dbReference type="Proteomes" id="UP000240883"/>
    </source>
</evidence>
<dbReference type="InterPro" id="IPR036291">
    <property type="entry name" value="NAD(P)-bd_dom_sf"/>
</dbReference>
<keyword evidence="3" id="KW-1185">Reference proteome</keyword>
<dbReference type="GO" id="GO:0005737">
    <property type="term" value="C:cytoplasm"/>
    <property type="evidence" value="ECO:0007669"/>
    <property type="project" value="TreeGrafter"/>
</dbReference>
<dbReference type="OrthoDB" id="10262413at2759"/>